<dbReference type="CDD" id="cd00590">
    <property type="entry name" value="RRM_SF"/>
    <property type="match status" value="1"/>
</dbReference>
<evidence type="ECO:0000256" key="5">
    <source>
        <dbReference type="SAM" id="MobiDB-lite"/>
    </source>
</evidence>
<dbReference type="Gene3D" id="3.30.70.330">
    <property type="match status" value="1"/>
</dbReference>
<gene>
    <name evidence="7" type="ORF">SSX86_021129</name>
</gene>
<sequence length="647" mass="71380">MREKGRAAQVTETNGVWQLVDRRKITRRLTHSFFVTNFPESISADELWKAAKHLGDMADAYIAGKRRFNNERFGFLRFNNVKDVHRLERGLNELVIEGRKLEANFSQVPRPSLKGNGNNGVKSRKPIIPNQKSKVVDTHNLKSSVGGRSFKDVMMGMNGGDKIQYLEKVGVPSSKWKNISIPDGAEKYPASFYGRTLLGEAIDGPSLCNVKLLFNEGGGSDFDVVYVGGLHILLVFNNKMKAEEFQVSKLQWWKKYFSSLSIWEGQIFPRLRLVGLRILGVPLHLRDDVTYDEIAKGFGRIIWPSNSSWMLEDCSGGSVHILSDSWKSIEETILITWKDNSYTVMVREDSSPWIPTFVEEDVIPADNFSSDIQSEAEEDDFFEDGEFRDGDGLREDWTSMNPNGLQGLGGGALIDQRNDGSWLGADNNLFAQEQCLQAEVQSRKVNGDKIGELCVGQDLNPGSFFVGGPSADCAEEMDTGFTAQCPSQDFIGGPGVVMGIEMDPTHVVQSAPQAIIPDLNGTACSDSLSQNETHASLHDIPRAPRKHRKPSSGSGVNPIWRGGGSKFFWNTISKGKAMASKSQSSIGTFHSSSGGYSQSKATETNCSEVEEEVSSTIKVGQCVGMDFTGCEDQVEEVIRGTGAHIFR</sequence>
<comment type="caution">
    <text evidence="7">The sequence shown here is derived from an EMBL/GenBank/DDBJ whole genome shotgun (WGS) entry which is preliminary data.</text>
</comment>
<keyword evidence="3" id="KW-0508">mRNA splicing</keyword>
<dbReference type="PANTHER" id="PTHR23147">
    <property type="entry name" value="SERINE/ARGININE RICH SPLICING FACTOR"/>
    <property type="match status" value="1"/>
</dbReference>
<dbReference type="InterPro" id="IPR035979">
    <property type="entry name" value="RBD_domain_sf"/>
</dbReference>
<dbReference type="SMART" id="SM00360">
    <property type="entry name" value="RRM"/>
    <property type="match status" value="1"/>
</dbReference>
<dbReference type="InterPro" id="IPR012677">
    <property type="entry name" value="Nucleotide-bd_a/b_plait_sf"/>
</dbReference>
<evidence type="ECO:0000256" key="1">
    <source>
        <dbReference type="ARBA" id="ARBA00022664"/>
    </source>
</evidence>
<feature type="region of interest" description="Disordered" evidence="5">
    <location>
        <begin position="530"/>
        <end position="557"/>
    </location>
</feature>
<dbReference type="GO" id="GO:0003723">
    <property type="term" value="F:RNA binding"/>
    <property type="evidence" value="ECO:0007669"/>
    <property type="project" value="UniProtKB-UniRule"/>
</dbReference>
<evidence type="ECO:0000256" key="3">
    <source>
        <dbReference type="ARBA" id="ARBA00023187"/>
    </source>
</evidence>
<dbReference type="GO" id="GO:0005681">
    <property type="term" value="C:spliceosomal complex"/>
    <property type="evidence" value="ECO:0007669"/>
    <property type="project" value="UniProtKB-KW"/>
</dbReference>
<dbReference type="GO" id="GO:0008380">
    <property type="term" value="P:RNA splicing"/>
    <property type="evidence" value="ECO:0007669"/>
    <property type="project" value="UniProtKB-KW"/>
</dbReference>
<proteinExistence type="predicted"/>
<dbReference type="PROSITE" id="PS50102">
    <property type="entry name" value="RRM"/>
    <property type="match status" value="1"/>
</dbReference>
<keyword evidence="8" id="KW-1185">Reference proteome</keyword>
<dbReference type="InterPro" id="IPR050907">
    <property type="entry name" value="SRSF"/>
</dbReference>
<organism evidence="7 8">
    <name type="scientific">Deinandra increscens subsp. villosa</name>
    <dbReference type="NCBI Taxonomy" id="3103831"/>
    <lineage>
        <taxon>Eukaryota</taxon>
        <taxon>Viridiplantae</taxon>
        <taxon>Streptophyta</taxon>
        <taxon>Embryophyta</taxon>
        <taxon>Tracheophyta</taxon>
        <taxon>Spermatophyta</taxon>
        <taxon>Magnoliopsida</taxon>
        <taxon>eudicotyledons</taxon>
        <taxon>Gunneridae</taxon>
        <taxon>Pentapetalae</taxon>
        <taxon>asterids</taxon>
        <taxon>campanulids</taxon>
        <taxon>Asterales</taxon>
        <taxon>Asteraceae</taxon>
        <taxon>Asteroideae</taxon>
        <taxon>Heliantheae alliance</taxon>
        <taxon>Madieae</taxon>
        <taxon>Madiinae</taxon>
        <taxon>Deinandra</taxon>
    </lineage>
</organism>
<accession>A0AAP0CU30</accession>
<feature type="compositionally biased region" description="Polar residues" evidence="5">
    <location>
        <begin position="107"/>
        <end position="121"/>
    </location>
</feature>
<evidence type="ECO:0000256" key="2">
    <source>
        <dbReference type="ARBA" id="ARBA00022728"/>
    </source>
</evidence>
<dbReference type="Proteomes" id="UP001408789">
    <property type="component" value="Unassembled WGS sequence"/>
</dbReference>
<feature type="region of interest" description="Disordered" evidence="5">
    <location>
        <begin position="107"/>
        <end position="126"/>
    </location>
</feature>
<evidence type="ECO:0000313" key="8">
    <source>
        <dbReference type="Proteomes" id="UP001408789"/>
    </source>
</evidence>
<keyword evidence="1" id="KW-0507">mRNA processing</keyword>
<dbReference type="Pfam" id="PF00076">
    <property type="entry name" value="RRM_1"/>
    <property type="match status" value="1"/>
</dbReference>
<dbReference type="EMBL" id="JBCNJP010000020">
    <property type="protein sequence ID" value="KAK9060425.1"/>
    <property type="molecule type" value="Genomic_DNA"/>
</dbReference>
<keyword evidence="2" id="KW-0747">Spliceosome</keyword>
<evidence type="ECO:0000313" key="7">
    <source>
        <dbReference type="EMBL" id="KAK9060425.1"/>
    </source>
</evidence>
<evidence type="ECO:0000259" key="6">
    <source>
        <dbReference type="PROSITE" id="PS50102"/>
    </source>
</evidence>
<dbReference type="SUPFAM" id="SSF54928">
    <property type="entry name" value="RNA-binding domain, RBD"/>
    <property type="match status" value="1"/>
</dbReference>
<name>A0AAP0CU30_9ASTR</name>
<protein>
    <recommendedName>
        <fullName evidence="6">RRM domain-containing protein</fullName>
    </recommendedName>
</protein>
<dbReference type="AlphaFoldDB" id="A0AAP0CU30"/>
<reference evidence="7 8" key="1">
    <citation type="submission" date="2024-04" db="EMBL/GenBank/DDBJ databases">
        <title>The reference genome of an endangered Asteraceae, Deinandra increscens subsp. villosa, native to the Central Coast of California.</title>
        <authorList>
            <person name="Guilliams M."/>
            <person name="Hasenstab-Lehman K."/>
            <person name="Meyer R."/>
            <person name="Mcevoy S."/>
        </authorList>
    </citation>
    <scope>NUCLEOTIDE SEQUENCE [LARGE SCALE GENOMIC DNA]</scope>
    <source>
        <tissue evidence="7">Leaf</tissue>
    </source>
</reference>
<feature type="domain" description="RRM" evidence="6">
    <location>
        <begin position="31"/>
        <end position="108"/>
    </location>
</feature>
<dbReference type="GO" id="GO:0006397">
    <property type="term" value="P:mRNA processing"/>
    <property type="evidence" value="ECO:0007669"/>
    <property type="project" value="UniProtKB-KW"/>
</dbReference>
<evidence type="ECO:0000256" key="4">
    <source>
        <dbReference type="PROSITE-ProRule" id="PRU00176"/>
    </source>
</evidence>
<dbReference type="InterPro" id="IPR000504">
    <property type="entry name" value="RRM_dom"/>
</dbReference>
<keyword evidence="4" id="KW-0694">RNA-binding</keyword>